<evidence type="ECO:0000256" key="2">
    <source>
        <dbReference type="ARBA" id="ARBA00007118"/>
    </source>
</evidence>
<accession>B6G1N4</accession>
<comment type="caution">
    <text evidence="7">The sequence shown here is derived from an EMBL/GenBank/DDBJ whole genome shotgun (WGS) entry which is preliminary data.</text>
</comment>
<keyword evidence="4" id="KW-0288">FMN</keyword>
<reference evidence="7 8" key="2">
    <citation type="submission" date="2008-10" db="EMBL/GenBank/DDBJ databases">
        <title>Draft genome sequence of Clostridium hiranonis (DSM 13275).</title>
        <authorList>
            <person name="Sudarsanam P."/>
            <person name="Ley R."/>
            <person name="Guruge J."/>
            <person name="Turnbaugh P.J."/>
            <person name="Mahowald M."/>
            <person name="Liep D."/>
            <person name="Gordon J."/>
        </authorList>
    </citation>
    <scope>NUCLEOTIDE SEQUENCE [LARGE SCALE GENOMIC DNA]</scope>
    <source>
        <strain evidence="7 8">DSM 13275</strain>
    </source>
</reference>
<dbReference type="RefSeq" id="WP_006440903.1">
    <property type="nucleotide sequence ID" value="NZ_DS995359.1"/>
</dbReference>
<dbReference type="STRING" id="500633.CLOHIR_02041"/>
<evidence type="ECO:0000259" key="6">
    <source>
        <dbReference type="Pfam" id="PF14512"/>
    </source>
</evidence>
<evidence type="ECO:0000256" key="1">
    <source>
        <dbReference type="ARBA" id="ARBA00001917"/>
    </source>
</evidence>
<dbReference type="EMBL" id="ABWP01000075">
    <property type="protein sequence ID" value="EEA84342.1"/>
    <property type="molecule type" value="Genomic_DNA"/>
</dbReference>
<dbReference type="Proteomes" id="UP000003178">
    <property type="component" value="Unassembled WGS sequence"/>
</dbReference>
<dbReference type="SUPFAM" id="SSF55469">
    <property type="entry name" value="FMN-dependent nitroreductase-like"/>
    <property type="match status" value="2"/>
</dbReference>
<dbReference type="PANTHER" id="PTHR43673:SF2">
    <property type="entry name" value="NITROREDUCTASE"/>
    <property type="match status" value="1"/>
</dbReference>
<evidence type="ECO:0000313" key="7">
    <source>
        <dbReference type="EMBL" id="EEA84342.1"/>
    </source>
</evidence>
<keyword evidence="8" id="KW-1185">Reference proteome</keyword>
<organism evidence="7 8">
    <name type="scientific">Peptacetobacter hiranonis (strain DSM 13275 / JCM 10541 / KCTC 15199 / TO-931)</name>
    <name type="common">Clostridium hiranonis</name>
    <dbReference type="NCBI Taxonomy" id="500633"/>
    <lineage>
        <taxon>Bacteria</taxon>
        <taxon>Bacillati</taxon>
        <taxon>Bacillota</taxon>
        <taxon>Clostridia</taxon>
        <taxon>Peptostreptococcales</taxon>
        <taxon>Peptostreptococcaceae</taxon>
        <taxon>Peptacetobacter</taxon>
    </lineage>
</organism>
<dbReference type="Gene3D" id="3.40.109.10">
    <property type="entry name" value="NADH Oxidase"/>
    <property type="match status" value="1"/>
</dbReference>
<dbReference type="Gene3D" id="3.40.109.30">
    <property type="entry name" value="putative nitroreductase (tm1586), domain 2"/>
    <property type="match status" value="1"/>
</dbReference>
<protein>
    <recommendedName>
        <fullName evidence="6">Putative nitroreductase TM1586 domain-containing protein</fullName>
    </recommendedName>
</protein>
<comment type="cofactor">
    <cofactor evidence="1">
        <name>FMN</name>
        <dbReference type="ChEBI" id="CHEBI:58210"/>
    </cofactor>
</comment>
<keyword evidence="3" id="KW-0285">Flavoprotein</keyword>
<dbReference type="Pfam" id="PF14512">
    <property type="entry name" value="TM1586_NiRdase"/>
    <property type="match status" value="1"/>
</dbReference>
<comment type="similarity">
    <text evidence="2">Belongs to the nitroreductase family.</text>
</comment>
<dbReference type="GO" id="GO:0016491">
    <property type="term" value="F:oxidoreductase activity"/>
    <property type="evidence" value="ECO:0007669"/>
    <property type="project" value="UniProtKB-KW"/>
</dbReference>
<gene>
    <name evidence="7" type="ORF">CLOHIR_02041</name>
</gene>
<dbReference type="PANTHER" id="PTHR43673">
    <property type="entry name" value="NAD(P)H NITROREDUCTASE YDGI-RELATED"/>
    <property type="match status" value="1"/>
</dbReference>
<feature type="domain" description="Putative nitroreductase TM1586" evidence="6">
    <location>
        <begin position="6"/>
        <end position="252"/>
    </location>
</feature>
<dbReference type="eggNOG" id="COG0778">
    <property type="taxonomic scope" value="Bacteria"/>
</dbReference>
<evidence type="ECO:0000256" key="4">
    <source>
        <dbReference type="ARBA" id="ARBA00022643"/>
    </source>
</evidence>
<dbReference type="AlphaFoldDB" id="B6G1N4"/>
<dbReference type="CDD" id="cd02062">
    <property type="entry name" value="Nitro_FMN_reductase"/>
    <property type="match status" value="1"/>
</dbReference>
<sequence length="288" mass="32570">MMDYKNLIMNSKSVRSFKEKEVEAKNLEEIKKYIETAKVLVPGIETELKFYDKGEVYDKMEGLAGYNGFLIDAPHYMLLLSDKKDNYIENAGYIAENARLKGVELKIDSCWITFDDGKKILENIGIVTDKELVALVAFGYADEAKKKVLKATKTGENYSQSEMEKAMAEPASDRKAIEEIVFMDKWGQAADIEDLETRALLDAFSYARLAPSALNKQPWRFIVDGGKIVLVVDKEELKDEYEGKIASGIVMLYFGVIVDTTLMDSKWVFDASGYEVPAEYRVVGYCNI</sequence>
<reference evidence="7 8" key="1">
    <citation type="submission" date="2008-09" db="EMBL/GenBank/DDBJ databases">
        <authorList>
            <person name="Fulton L."/>
            <person name="Clifton S."/>
            <person name="Fulton B."/>
            <person name="Xu J."/>
            <person name="Minx P."/>
            <person name="Pepin K.H."/>
            <person name="Johnson M."/>
            <person name="Thiruvilangam P."/>
            <person name="Bhonagiri V."/>
            <person name="Nash W.E."/>
            <person name="Mardis E.R."/>
            <person name="Wilson R.K."/>
        </authorList>
    </citation>
    <scope>NUCLEOTIDE SEQUENCE [LARGE SCALE GENOMIC DNA]</scope>
    <source>
        <strain evidence="7 8">DSM 13275</strain>
    </source>
</reference>
<evidence type="ECO:0000313" key="8">
    <source>
        <dbReference type="Proteomes" id="UP000003178"/>
    </source>
</evidence>
<dbReference type="InterPro" id="IPR000415">
    <property type="entry name" value="Nitroreductase-like"/>
</dbReference>
<keyword evidence="5" id="KW-0560">Oxidoreductase</keyword>
<dbReference type="HOGENOM" id="CLU_070562_0_0_9"/>
<evidence type="ECO:0000256" key="5">
    <source>
        <dbReference type="ARBA" id="ARBA00023002"/>
    </source>
</evidence>
<dbReference type="InterPro" id="IPR029478">
    <property type="entry name" value="TM1586_NiRdase"/>
</dbReference>
<evidence type="ECO:0000256" key="3">
    <source>
        <dbReference type="ARBA" id="ARBA00022630"/>
    </source>
</evidence>
<proteinExistence type="inferred from homology"/>
<name>B6G1N4_PEPHT</name>